<gene>
    <name evidence="1" type="ORF">H9806_07205</name>
</gene>
<organism evidence="1 2">
    <name type="scientific">Candidatus Lactobacillus pullistercoris</name>
    <dbReference type="NCBI Taxonomy" id="2838636"/>
    <lineage>
        <taxon>Bacteria</taxon>
        <taxon>Bacillati</taxon>
        <taxon>Bacillota</taxon>
        <taxon>Bacilli</taxon>
        <taxon>Lactobacillales</taxon>
        <taxon>Lactobacillaceae</taxon>
        <taxon>Lactobacillus</taxon>
    </lineage>
</organism>
<protein>
    <submittedName>
        <fullName evidence="1">Helix-turn-helix domain-containing protein</fullName>
    </submittedName>
</protein>
<dbReference type="AlphaFoldDB" id="A0A9E2KSR2"/>
<accession>A0A9E2KSR2</accession>
<evidence type="ECO:0000313" key="2">
    <source>
        <dbReference type="Proteomes" id="UP000823844"/>
    </source>
</evidence>
<reference evidence="1" key="1">
    <citation type="journal article" date="2021" name="PeerJ">
        <title>Extensive microbial diversity within the chicken gut microbiome revealed by metagenomics and culture.</title>
        <authorList>
            <person name="Gilroy R."/>
            <person name="Ravi A."/>
            <person name="Getino M."/>
            <person name="Pursley I."/>
            <person name="Horton D.L."/>
            <person name="Alikhan N.F."/>
            <person name="Baker D."/>
            <person name="Gharbi K."/>
            <person name="Hall N."/>
            <person name="Watson M."/>
            <person name="Adriaenssens E.M."/>
            <person name="Foster-Nyarko E."/>
            <person name="Jarju S."/>
            <person name="Secka A."/>
            <person name="Antonio M."/>
            <person name="Oren A."/>
            <person name="Chaudhuri R.R."/>
            <person name="La Ragione R."/>
            <person name="Hildebrand F."/>
            <person name="Pallen M.J."/>
        </authorList>
    </citation>
    <scope>NUCLEOTIDE SEQUENCE</scope>
    <source>
        <strain evidence="1">F6-686</strain>
    </source>
</reference>
<sequence>MNDLQKGIYQIVVQEIKKAMPKKEENLLSKQDAEKIIKKYTLMEFLTATDAASVLGMSITQFWRIRQKYDVPVYVIGGMKRYKKSDLLKFIEENCVKGYA</sequence>
<comment type="caution">
    <text evidence="1">The sequence shown here is derived from an EMBL/GenBank/DDBJ whole genome shotgun (WGS) entry which is preliminary data.</text>
</comment>
<reference evidence="1" key="2">
    <citation type="submission" date="2021-04" db="EMBL/GenBank/DDBJ databases">
        <authorList>
            <person name="Gilroy R."/>
        </authorList>
    </citation>
    <scope>NUCLEOTIDE SEQUENCE</scope>
    <source>
        <strain evidence="1">F6-686</strain>
    </source>
</reference>
<name>A0A9E2KSR2_9LACO</name>
<evidence type="ECO:0000313" key="1">
    <source>
        <dbReference type="EMBL" id="MBU3828892.1"/>
    </source>
</evidence>
<dbReference type="EMBL" id="JAHLFT010000090">
    <property type="protein sequence ID" value="MBU3828892.1"/>
    <property type="molecule type" value="Genomic_DNA"/>
</dbReference>
<dbReference type="Proteomes" id="UP000823844">
    <property type="component" value="Unassembled WGS sequence"/>
</dbReference>
<proteinExistence type="predicted"/>